<feature type="transmembrane region" description="Helical" evidence="6">
    <location>
        <begin position="149"/>
        <end position="167"/>
    </location>
</feature>
<evidence type="ECO:0000256" key="6">
    <source>
        <dbReference type="SAM" id="Phobius"/>
    </source>
</evidence>
<keyword evidence="2" id="KW-1003">Cell membrane</keyword>
<feature type="transmembrane region" description="Helical" evidence="6">
    <location>
        <begin position="331"/>
        <end position="352"/>
    </location>
</feature>
<name>A0A381W243_9ZZZZ</name>
<feature type="transmembrane region" description="Helical" evidence="6">
    <location>
        <begin position="55"/>
        <end position="75"/>
    </location>
</feature>
<gene>
    <name evidence="8" type="ORF">METZ01_LOCUS99396</name>
</gene>
<feature type="transmembrane region" description="Helical" evidence="6">
    <location>
        <begin position="358"/>
        <end position="379"/>
    </location>
</feature>
<reference evidence="8" key="1">
    <citation type="submission" date="2018-05" db="EMBL/GenBank/DDBJ databases">
        <authorList>
            <person name="Lanie J.A."/>
            <person name="Ng W.-L."/>
            <person name="Kazmierczak K.M."/>
            <person name="Andrzejewski T.M."/>
            <person name="Davidsen T.M."/>
            <person name="Wayne K.J."/>
            <person name="Tettelin H."/>
            <person name="Glass J.I."/>
            <person name="Rusch D."/>
            <person name="Podicherti R."/>
            <person name="Tsui H.-C.T."/>
            <person name="Winkler M.E."/>
        </authorList>
    </citation>
    <scope>NUCLEOTIDE SEQUENCE</scope>
</reference>
<dbReference type="EMBL" id="UINC01010467">
    <property type="protein sequence ID" value="SVA46542.1"/>
    <property type="molecule type" value="Genomic_DNA"/>
</dbReference>
<dbReference type="PROSITE" id="PS50850">
    <property type="entry name" value="MFS"/>
    <property type="match status" value="1"/>
</dbReference>
<feature type="transmembrane region" description="Helical" evidence="6">
    <location>
        <begin position="119"/>
        <end position="143"/>
    </location>
</feature>
<keyword evidence="3 6" id="KW-0812">Transmembrane</keyword>
<accession>A0A381W243</accession>
<comment type="subcellular location">
    <subcellularLocation>
        <location evidence="1">Cell membrane</location>
        <topology evidence="1">Multi-pass membrane protein</topology>
    </subcellularLocation>
</comment>
<evidence type="ECO:0000256" key="5">
    <source>
        <dbReference type="ARBA" id="ARBA00023136"/>
    </source>
</evidence>
<evidence type="ECO:0000256" key="3">
    <source>
        <dbReference type="ARBA" id="ARBA00022692"/>
    </source>
</evidence>
<dbReference type="Pfam" id="PF07690">
    <property type="entry name" value="MFS_1"/>
    <property type="match status" value="1"/>
</dbReference>
<evidence type="ECO:0000256" key="2">
    <source>
        <dbReference type="ARBA" id="ARBA00022475"/>
    </source>
</evidence>
<dbReference type="PANTHER" id="PTHR23513:SF6">
    <property type="entry name" value="MAJOR FACILITATOR SUPERFAMILY ASSOCIATED DOMAIN-CONTAINING PROTEIN"/>
    <property type="match status" value="1"/>
</dbReference>
<feature type="domain" description="Major facilitator superfamily (MFS) profile" evidence="7">
    <location>
        <begin position="1"/>
        <end position="384"/>
    </location>
</feature>
<dbReference type="AlphaFoldDB" id="A0A381W243"/>
<keyword evidence="4 6" id="KW-1133">Transmembrane helix</keyword>
<feature type="transmembrane region" description="Helical" evidence="6">
    <location>
        <begin position="81"/>
        <end position="99"/>
    </location>
</feature>
<dbReference type="GO" id="GO:0005886">
    <property type="term" value="C:plasma membrane"/>
    <property type="evidence" value="ECO:0007669"/>
    <property type="project" value="UniProtKB-SubCell"/>
</dbReference>
<feature type="transmembrane region" description="Helical" evidence="6">
    <location>
        <begin position="207"/>
        <end position="225"/>
    </location>
</feature>
<evidence type="ECO:0000256" key="1">
    <source>
        <dbReference type="ARBA" id="ARBA00004651"/>
    </source>
</evidence>
<organism evidence="8">
    <name type="scientific">marine metagenome</name>
    <dbReference type="NCBI Taxonomy" id="408172"/>
    <lineage>
        <taxon>unclassified sequences</taxon>
        <taxon>metagenomes</taxon>
        <taxon>ecological metagenomes</taxon>
    </lineage>
</organism>
<dbReference type="PANTHER" id="PTHR23513">
    <property type="entry name" value="INTEGRAL MEMBRANE EFFLUX PROTEIN-RELATED"/>
    <property type="match status" value="1"/>
</dbReference>
<evidence type="ECO:0000259" key="7">
    <source>
        <dbReference type="PROSITE" id="PS50850"/>
    </source>
</evidence>
<feature type="transmembrane region" description="Helical" evidence="6">
    <location>
        <begin position="245"/>
        <end position="264"/>
    </location>
</feature>
<dbReference type="InterPro" id="IPR036259">
    <property type="entry name" value="MFS_trans_sf"/>
</dbReference>
<dbReference type="SUPFAM" id="SSF103473">
    <property type="entry name" value="MFS general substrate transporter"/>
    <property type="match status" value="1"/>
</dbReference>
<dbReference type="Gene3D" id="1.20.1250.20">
    <property type="entry name" value="MFS general substrate transporter like domains"/>
    <property type="match status" value="1"/>
</dbReference>
<evidence type="ECO:0000313" key="8">
    <source>
        <dbReference type="EMBL" id="SVA46542.1"/>
    </source>
</evidence>
<evidence type="ECO:0000256" key="4">
    <source>
        <dbReference type="ARBA" id="ARBA00022989"/>
    </source>
</evidence>
<dbReference type="InterPro" id="IPR011701">
    <property type="entry name" value="MFS"/>
</dbReference>
<keyword evidence="5 6" id="KW-0472">Membrane</keyword>
<protein>
    <recommendedName>
        <fullName evidence="7">Major facilitator superfamily (MFS) profile domain-containing protein</fullName>
    </recommendedName>
</protein>
<dbReference type="GO" id="GO:0022857">
    <property type="term" value="F:transmembrane transporter activity"/>
    <property type="evidence" value="ECO:0007669"/>
    <property type="project" value="InterPro"/>
</dbReference>
<dbReference type="CDD" id="cd06173">
    <property type="entry name" value="MFS_MefA_like"/>
    <property type="match status" value="1"/>
</dbReference>
<sequence length="387" mass="41752">MSAMQMQMLSRGYLVYDMESSGSLLGLVNVGASIPMLVLPLFGGVLADRINRKRIIQAGQIAAALIAFSVFVLIRTERIEWFHLLVSSIMQGTMFALMMPARQALIPQLVGKGLLSNALALNTAAMSATTLAAPSVAGVLYGYFGPSNVYLLIGILSLGSCIATLFIRHNGDIEPDSKSHNVEGKGAINNLLSDISEGLKYVKSQRLIMVLLIMALATTVLAQPFRFLMPIFVVDVYNLGPESMGLLMSVMGLGALAGSIYIAAHGNKNRGRILLVGSFVSGLSLLGVAVVPIYMWAVLFMIPLGLGDASRRTIIMTLIMEKSEERYRGRVMSIFMLNFGLMPLGVLPAGVISDLFGGQMAIGILAVLLIMVTSWVWFYHDGVRNSQ</sequence>
<proteinExistence type="predicted"/>
<feature type="transmembrane region" description="Helical" evidence="6">
    <location>
        <begin position="20"/>
        <end position="43"/>
    </location>
</feature>
<dbReference type="InterPro" id="IPR020846">
    <property type="entry name" value="MFS_dom"/>
</dbReference>